<dbReference type="PANTHER" id="PTHR43755:SF1">
    <property type="entry name" value="FAD-DEPENDENT PYRIDINE NUCLEOTIDE-DISULPHIDE OXIDOREDUCTASE"/>
    <property type="match status" value="1"/>
</dbReference>
<gene>
    <name evidence="2" type="ORF">FB382_001736</name>
</gene>
<organism evidence="2 3">
    <name type="scientific">Nocardioides ginsengisegetis</name>
    <dbReference type="NCBI Taxonomy" id="661491"/>
    <lineage>
        <taxon>Bacteria</taxon>
        <taxon>Bacillati</taxon>
        <taxon>Actinomycetota</taxon>
        <taxon>Actinomycetes</taxon>
        <taxon>Propionibacteriales</taxon>
        <taxon>Nocardioidaceae</taxon>
        <taxon>Nocardioides</taxon>
    </lineage>
</organism>
<dbReference type="AlphaFoldDB" id="A0A7W3P991"/>
<keyword evidence="2" id="KW-0560">Oxidoreductase</keyword>
<protein>
    <submittedName>
        <fullName evidence="2">Sulfide:quinone oxidoreductase</fullName>
        <ecNumber evidence="2">1.8.5.-</ecNumber>
    </submittedName>
</protein>
<comment type="caution">
    <text evidence="2">The sequence shown here is derived from an EMBL/GenBank/DDBJ whole genome shotgun (WGS) entry which is preliminary data.</text>
</comment>
<dbReference type="GO" id="GO:0016491">
    <property type="term" value="F:oxidoreductase activity"/>
    <property type="evidence" value="ECO:0007669"/>
    <property type="project" value="UniProtKB-KW"/>
</dbReference>
<name>A0A7W3P991_9ACTN</name>
<accession>A0A7W3P991</accession>
<reference evidence="2 3" key="1">
    <citation type="submission" date="2020-07" db="EMBL/GenBank/DDBJ databases">
        <title>Sequencing the genomes of 1000 actinobacteria strains.</title>
        <authorList>
            <person name="Klenk H.-P."/>
        </authorList>
    </citation>
    <scope>NUCLEOTIDE SEQUENCE [LARGE SCALE GENOMIC DNA]</scope>
    <source>
        <strain evidence="2 3">DSM 21349</strain>
    </source>
</reference>
<dbReference type="Gene3D" id="3.50.50.100">
    <property type="match status" value="1"/>
</dbReference>
<dbReference type="EMBL" id="JACGXA010000001">
    <property type="protein sequence ID" value="MBA8803445.1"/>
    <property type="molecule type" value="Genomic_DNA"/>
</dbReference>
<dbReference type="SUPFAM" id="SSF51905">
    <property type="entry name" value="FAD/NAD(P)-binding domain"/>
    <property type="match status" value="2"/>
</dbReference>
<evidence type="ECO:0000313" key="3">
    <source>
        <dbReference type="Proteomes" id="UP000580910"/>
    </source>
</evidence>
<proteinExistence type="predicted"/>
<sequence length="402" mass="43221">MSTKVLVLGSNFGGLTAALALKDELGPDVDVTVVSPSDRFVFTPSLIWVPFGKRTFEDISFRVDRTLDAHGVHFVHEAATHIDPTAQTVVTESGASHDYDYLVLATGFRNDLDTVPGIGLGGHASTITTVPDAFAAARDWTRFLEDPGDVVIGATQGAGCFGAAYEFLFNTAYRLKRAGLDKKVKLTYVTAEPFLGHFGIGGLPHGEQLLGMFTRMNGIETITNAAMESVDERSLRLSDGRTLDFAWAMVVPAFRGQDVVSAVDGLTDDRGFVAVHDTYQSLKYPHVYAVGVAAAVDVPWTTAVPVGVPKTGFPTEQQAHAAARNIAAQVRGEEPVVHKAFGDIPALCVMDAGNNGVIILADKMMPPRKHGVLIPGPQAHAFKLAFEKYFLWKSKHGYVGLP</sequence>
<dbReference type="RefSeq" id="WP_182538429.1">
    <property type="nucleotide sequence ID" value="NZ_JACGXA010000001.1"/>
</dbReference>
<evidence type="ECO:0000313" key="2">
    <source>
        <dbReference type="EMBL" id="MBA8803445.1"/>
    </source>
</evidence>
<dbReference type="InterPro" id="IPR052541">
    <property type="entry name" value="SQRD"/>
</dbReference>
<dbReference type="Proteomes" id="UP000580910">
    <property type="component" value="Unassembled WGS sequence"/>
</dbReference>
<keyword evidence="3" id="KW-1185">Reference proteome</keyword>
<dbReference type="EC" id="1.8.5.-" evidence="2"/>
<dbReference type="PANTHER" id="PTHR43755">
    <property type="match status" value="1"/>
</dbReference>
<dbReference type="InterPro" id="IPR023753">
    <property type="entry name" value="FAD/NAD-binding_dom"/>
</dbReference>
<dbReference type="Pfam" id="PF07992">
    <property type="entry name" value="Pyr_redox_2"/>
    <property type="match status" value="1"/>
</dbReference>
<feature type="domain" description="FAD/NAD(P)-binding" evidence="1">
    <location>
        <begin position="4"/>
        <end position="294"/>
    </location>
</feature>
<dbReference type="InterPro" id="IPR036188">
    <property type="entry name" value="FAD/NAD-bd_sf"/>
</dbReference>
<evidence type="ECO:0000259" key="1">
    <source>
        <dbReference type="Pfam" id="PF07992"/>
    </source>
</evidence>